<dbReference type="Pfam" id="PF11118">
    <property type="entry name" value="DUF2627"/>
    <property type="match status" value="1"/>
</dbReference>
<keyword evidence="1" id="KW-0472">Membrane</keyword>
<gene>
    <name evidence="2" type="ORF">ACFO4N_04210</name>
</gene>
<dbReference type="InterPro" id="IPR020138">
    <property type="entry name" value="Uncharacterised_YqzF"/>
</dbReference>
<dbReference type="Proteomes" id="UP001596022">
    <property type="component" value="Unassembled WGS sequence"/>
</dbReference>
<dbReference type="EMBL" id="JBHSFW010000001">
    <property type="protein sequence ID" value="MFC4617932.1"/>
    <property type="molecule type" value="Genomic_DNA"/>
</dbReference>
<proteinExistence type="predicted"/>
<reference evidence="3" key="1">
    <citation type="journal article" date="2019" name="Int. J. Syst. Evol. Microbiol.">
        <title>The Global Catalogue of Microorganisms (GCM) 10K type strain sequencing project: providing services to taxonomists for standard genome sequencing and annotation.</title>
        <authorList>
            <consortium name="The Broad Institute Genomics Platform"/>
            <consortium name="The Broad Institute Genome Sequencing Center for Infectious Disease"/>
            <person name="Wu L."/>
            <person name="Ma J."/>
        </authorList>
    </citation>
    <scope>NUCLEOTIDE SEQUENCE [LARGE SCALE GENOMIC DNA]</scope>
    <source>
        <strain evidence="3">CGMCC 1.16306</strain>
    </source>
</reference>
<sequence>MLGRLIALLFIIIPCAFAAVGVKLMRDTVFAIVNAPFPWLWLQFVSGIAFFAIGIGFIGGWVVYRDRKRNYTYRKQVNARRKPTQNKRPSQTK</sequence>
<evidence type="ECO:0000313" key="3">
    <source>
        <dbReference type="Proteomes" id="UP001596022"/>
    </source>
</evidence>
<keyword evidence="1" id="KW-0812">Transmembrane</keyword>
<evidence type="ECO:0000313" key="2">
    <source>
        <dbReference type="EMBL" id="MFC4617932.1"/>
    </source>
</evidence>
<evidence type="ECO:0000256" key="1">
    <source>
        <dbReference type="SAM" id="Phobius"/>
    </source>
</evidence>
<accession>A0ABV9GI21</accession>
<protein>
    <submittedName>
        <fullName evidence="2">DUF2627 domain-containing protein</fullName>
    </submittedName>
</protein>
<name>A0ABV9GI21_9BACL</name>
<keyword evidence="3" id="KW-1185">Reference proteome</keyword>
<dbReference type="RefSeq" id="WP_376844945.1">
    <property type="nucleotide sequence ID" value="NZ_JBHSFW010000001.1"/>
</dbReference>
<keyword evidence="1" id="KW-1133">Transmembrane helix</keyword>
<feature type="transmembrane region" description="Helical" evidence="1">
    <location>
        <begin position="42"/>
        <end position="64"/>
    </location>
</feature>
<organism evidence="2 3">
    <name type="scientific">Camelliibacillus cellulosilyticus</name>
    <dbReference type="NCBI Taxonomy" id="2174486"/>
    <lineage>
        <taxon>Bacteria</taxon>
        <taxon>Bacillati</taxon>
        <taxon>Bacillota</taxon>
        <taxon>Bacilli</taxon>
        <taxon>Bacillales</taxon>
        <taxon>Sporolactobacillaceae</taxon>
        <taxon>Camelliibacillus</taxon>
    </lineage>
</organism>
<comment type="caution">
    <text evidence="2">The sequence shown here is derived from an EMBL/GenBank/DDBJ whole genome shotgun (WGS) entry which is preliminary data.</text>
</comment>